<dbReference type="SUPFAM" id="SSF48452">
    <property type="entry name" value="TPR-like"/>
    <property type="match status" value="2"/>
</dbReference>
<evidence type="ECO:0000256" key="1">
    <source>
        <dbReference type="ARBA" id="ARBA00022737"/>
    </source>
</evidence>
<reference evidence="5 6" key="1">
    <citation type="journal article" date="2021" name="Sci. Rep.">
        <title>The genome of the diatom Chaetoceros tenuissimus carries an ancient integrated fragment of an extant virus.</title>
        <authorList>
            <person name="Hongo Y."/>
            <person name="Kimura K."/>
            <person name="Takaki Y."/>
            <person name="Yoshida Y."/>
            <person name="Baba S."/>
            <person name="Kobayashi G."/>
            <person name="Nagasaki K."/>
            <person name="Hano T."/>
            <person name="Tomaru Y."/>
        </authorList>
    </citation>
    <scope>NUCLEOTIDE SEQUENCE [LARGE SCALE GENOMIC DNA]</scope>
    <source>
        <strain evidence="5 6">NIES-3715</strain>
    </source>
</reference>
<dbReference type="PANTHER" id="PTHR45641:SF19">
    <property type="entry name" value="NEPHROCYSTIN-3"/>
    <property type="match status" value="1"/>
</dbReference>
<protein>
    <recommendedName>
        <fullName evidence="7">Nephrocystin-3</fullName>
    </recommendedName>
</protein>
<dbReference type="Proteomes" id="UP001054902">
    <property type="component" value="Unassembled WGS sequence"/>
</dbReference>
<evidence type="ECO:0008006" key="7">
    <source>
        <dbReference type="Google" id="ProtNLM"/>
    </source>
</evidence>
<proteinExistence type="predicted"/>
<evidence type="ECO:0000256" key="2">
    <source>
        <dbReference type="ARBA" id="ARBA00022803"/>
    </source>
</evidence>
<dbReference type="AlphaFoldDB" id="A0AAD3CFL2"/>
<name>A0AAD3CFL2_9STRA</name>
<dbReference type="SMART" id="SM00028">
    <property type="entry name" value="TPR"/>
    <property type="match status" value="6"/>
</dbReference>
<dbReference type="InterPro" id="IPR011990">
    <property type="entry name" value="TPR-like_helical_dom_sf"/>
</dbReference>
<evidence type="ECO:0000256" key="3">
    <source>
        <dbReference type="PROSITE-ProRule" id="PRU00339"/>
    </source>
</evidence>
<keyword evidence="4" id="KW-0175">Coiled coil</keyword>
<evidence type="ECO:0000313" key="5">
    <source>
        <dbReference type="EMBL" id="GFH44200.1"/>
    </source>
</evidence>
<dbReference type="EMBL" id="BLLK01000019">
    <property type="protein sequence ID" value="GFH44200.1"/>
    <property type="molecule type" value="Genomic_DNA"/>
</dbReference>
<evidence type="ECO:0000256" key="4">
    <source>
        <dbReference type="SAM" id="Coils"/>
    </source>
</evidence>
<dbReference type="Pfam" id="PF13424">
    <property type="entry name" value="TPR_12"/>
    <property type="match status" value="1"/>
</dbReference>
<accession>A0AAD3CFL2</accession>
<evidence type="ECO:0000313" key="6">
    <source>
        <dbReference type="Proteomes" id="UP001054902"/>
    </source>
</evidence>
<keyword evidence="2 3" id="KW-0802">TPR repeat</keyword>
<feature type="repeat" description="TPR" evidence="3">
    <location>
        <begin position="586"/>
        <end position="619"/>
    </location>
</feature>
<sequence length="789" mass="88911">MEHLTKAVRSIFFRNNSSSSNDHEESLNATSSLNSRIHYQSHIVTLNKESRNDCMGKIYQSIKASANRKNCVPIISFANMVSESISSFQERVITRNAAQVFDEGTSSFAGTIFLSLTELGTGNNLSKSIQDDFTVRVVSATLDFNQGVCEARKSDHGPAATYFHRALTALLVDRSVLDNSCPDVTFRENVYVTVTFLTSLTLLNLGHTEWHLNHPHESINFYHRCLDSFKSLQCFLHKDSSISGFIVEEAIFYCDYGIATCLNCISMAFLNKDVVTLIGSENEEQIQEKGKICLKYFEASLSIFKDLESTHDASQSLPFVANMATVSNNLGRVYFILSDYEQALCCYQDCVDKRLLSLPHTHLDLGVSYFNLAQTMETLGYEYKALENYLTFLSIATPSLGNAHAYIVKTVLIIADLYICEEDYDEAESILREYLSSSAFISIEDLKSKIFLLNTLSKVFKCQDKSENALETLLQIRNIILPLPEDDFLIQSYVINSSNMAALLVQTGKIEEALIVYQRAMKKLKKCEQEHKDLSSLTLPGFLAELHMNTARIYEAMNKFSDSIFNLEQAISLKRIVLGPTNVEVANLLNYLGLMYYKANKYDSALSSFLECLKIRAHCEKKSNNAIISTLYNVATIYKEIGETKKALQSFLAILKDERKLFEEEGSSSNPKDLILTLRHIFEIYERDPSLGMDGDGTVFIFDAMQLCRQYRDIIEPRLGRGIFFLLGHVLTSNQEVEAGFKYYCEGCELFGAVNSHDIHEYGEKGLLSILLAQVCNESRVFPLHAAAA</sequence>
<dbReference type="Gene3D" id="1.25.40.10">
    <property type="entry name" value="Tetratricopeptide repeat domain"/>
    <property type="match status" value="3"/>
</dbReference>
<feature type="coiled-coil region" evidence="4">
    <location>
        <begin position="510"/>
        <end position="537"/>
    </location>
</feature>
<dbReference type="PANTHER" id="PTHR45641">
    <property type="entry name" value="TETRATRICOPEPTIDE REPEAT PROTEIN (AFU_ORTHOLOGUE AFUA_6G03870)"/>
    <property type="match status" value="1"/>
</dbReference>
<dbReference type="InterPro" id="IPR019734">
    <property type="entry name" value="TPR_rpt"/>
</dbReference>
<gene>
    <name evidence="5" type="ORF">CTEN210_00674</name>
</gene>
<keyword evidence="1" id="KW-0677">Repeat</keyword>
<dbReference type="PROSITE" id="PS50005">
    <property type="entry name" value="TPR"/>
    <property type="match status" value="1"/>
</dbReference>
<keyword evidence="6" id="KW-1185">Reference proteome</keyword>
<comment type="caution">
    <text evidence="5">The sequence shown here is derived from an EMBL/GenBank/DDBJ whole genome shotgun (WGS) entry which is preliminary data.</text>
</comment>
<organism evidence="5 6">
    <name type="scientific">Chaetoceros tenuissimus</name>
    <dbReference type="NCBI Taxonomy" id="426638"/>
    <lineage>
        <taxon>Eukaryota</taxon>
        <taxon>Sar</taxon>
        <taxon>Stramenopiles</taxon>
        <taxon>Ochrophyta</taxon>
        <taxon>Bacillariophyta</taxon>
        <taxon>Coscinodiscophyceae</taxon>
        <taxon>Chaetocerotophycidae</taxon>
        <taxon>Chaetocerotales</taxon>
        <taxon>Chaetocerotaceae</taxon>
        <taxon>Chaetoceros</taxon>
    </lineage>
</organism>